<evidence type="ECO:0000313" key="2">
    <source>
        <dbReference type="Proteomes" id="UP000696931"/>
    </source>
</evidence>
<comment type="caution">
    <text evidence="1">The sequence shown here is derived from an EMBL/GenBank/DDBJ whole genome shotgun (WGS) entry which is preliminary data.</text>
</comment>
<accession>A0A933SC03</accession>
<protein>
    <recommendedName>
        <fullName evidence="3">2-isopropylmalate synthase LeuA allosteric (dimerisation) domain-containing protein</fullName>
    </recommendedName>
</protein>
<organism evidence="1 2">
    <name type="scientific">Eiseniibacteriota bacterium</name>
    <dbReference type="NCBI Taxonomy" id="2212470"/>
    <lineage>
        <taxon>Bacteria</taxon>
        <taxon>Candidatus Eiseniibacteriota</taxon>
    </lineage>
</organism>
<dbReference type="EMBL" id="JACRIW010000038">
    <property type="protein sequence ID" value="MBI5168915.1"/>
    <property type="molecule type" value="Genomic_DNA"/>
</dbReference>
<evidence type="ECO:0000313" key="1">
    <source>
        <dbReference type="EMBL" id="MBI5168915.1"/>
    </source>
</evidence>
<proteinExistence type="predicted"/>
<dbReference type="Proteomes" id="UP000696931">
    <property type="component" value="Unassembled WGS sequence"/>
</dbReference>
<gene>
    <name evidence="1" type="ORF">HZA61_05480</name>
</gene>
<dbReference type="AlphaFoldDB" id="A0A933SC03"/>
<sequence length="255" mass="27215">MNVTSTTLASKAEAAIRRLREIEGVSVHADGDAIREVHVLTSSERPAKNIVRDVQTVLKTRLGVTIDHRVVSVAQASPGSGAEFAAEPELAASGARAAAPAPASAPAPEPEVVREERIRFESVNLFVSGPRTQAQVELRWKGLPRIGSASGWSARDESHRLVAQATATAAQEFLADPMAIGVQGVEFVEIGRHRTVIVMLSLLANRQEKVVTGSCLVEQDTPQAVVLATLAALNRVLGGLRVKEPTEYVLRPTTN</sequence>
<reference evidence="1" key="1">
    <citation type="submission" date="2020-07" db="EMBL/GenBank/DDBJ databases">
        <title>Huge and variable diversity of episymbiotic CPR bacteria and DPANN archaea in groundwater ecosystems.</title>
        <authorList>
            <person name="He C.Y."/>
            <person name="Keren R."/>
            <person name="Whittaker M."/>
            <person name="Farag I.F."/>
            <person name="Doudna J."/>
            <person name="Cate J.H.D."/>
            <person name="Banfield J.F."/>
        </authorList>
    </citation>
    <scope>NUCLEOTIDE SEQUENCE</scope>
    <source>
        <strain evidence="1">NC_groundwater_1813_Pr3_B-0.1um_71_17</strain>
    </source>
</reference>
<name>A0A933SC03_UNCEI</name>
<evidence type="ECO:0008006" key="3">
    <source>
        <dbReference type="Google" id="ProtNLM"/>
    </source>
</evidence>